<feature type="domain" description="Cathepsin propeptide inhibitor" evidence="4">
    <location>
        <begin position="139"/>
        <end position="196"/>
    </location>
</feature>
<dbReference type="Proteomes" id="UP001652622">
    <property type="component" value="Unplaced"/>
</dbReference>
<dbReference type="Pfam" id="PF08246">
    <property type="entry name" value="Inhibitor_I29"/>
    <property type="match status" value="1"/>
</dbReference>
<proteinExistence type="inferred from homology"/>
<dbReference type="GeneID" id="132710950"/>
<keyword evidence="5" id="KW-1185">Reference proteome</keyword>
<dbReference type="SMART" id="SM00848">
    <property type="entry name" value="Inhibitor_I29"/>
    <property type="match status" value="1"/>
</dbReference>
<dbReference type="PANTHER" id="PTHR12411">
    <property type="entry name" value="CYSTEINE PROTEASE FAMILY C1-RELATED"/>
    <property type="match status" value="1"/>
</dbReference>
<sequence length="453" mass="50822">MAPGSDGLSEMGTGGHRKQASLLNGDAMGRWEDTFICLSSRPEVTLAFFKLLIPRGQELPKESRVPALRSTPGGQSQAFSPPLGTFPPSLPLSLYLLPSLLSSIPPNSGTTKIRILASRICQVLKWERLDLEMEMTGRFQEFMVKFSKTYNSQEEMIYRFKVFAQNMETSRILQDTELGTAQYGITPFSDLTESEFAKNICTPALRPGPFGPTEPRRSFATAPRFCDWRKKALSPVKNQGECCSCWAFAAVSNIEALWKIHRNVNCSLSVQELVDCTYPSRGGCEGGYVWDALHYVFNKSGLSSSRLYPYVEKDQRCQKHKGRKLTKIDGYSVLPRDERYIANFVATQGPVTALMNIKILKHYKTGIIQRSEGSCDPNWLDHVVLIVGFGEGKIRRGTWSGSYWIIQNSWGKKWGEQGYFRMERDSNTCGIAQYVTTAILKDLGGKKPAVCPR</sequence>
<dbReference type="Gene3D" id="3.90.70.10">
    <property type="entry name" value="Cysteine proteinases"/>
    <property type="match status" value="1"/>
</dbReference>
<dbReference type="CDD" id="cd02248">
    <property type="entry name" value="Peptidase_C1A"/>
    <property type="match status" value="1"/>
</dbReference>
<dbReference type="InterPro" id="IPR013128">
    <property type="entry name" value="Peptidase_C1A"/>
</dbReference>
<dbReference type="InterPro" id="IPR038765">
    <property type="entry name" value="Papain-like_cys_pep_sf"/>
</dbReference>
<dbReference type="RefSeq" id="XP_060544560.1">
    <property type="nucleotide sequence ID" value="XM_060688577.1"/>
</dbReference>
<feature type="domain" description="Peptidase C1A papain C-terminal" evidence="3">
    <location>
        <begin position="222"/>
        <end position="439"/>
    </location>
</feature>
<dbReference type="SMART" id="SM00645">
    <property type="entry name" value="Pept_C1"/>
    <property type="match status" value="1"/>
</dbReference>
<evidence type="ECO:0000313" key="6">
    <source>
        <dbReference type="RefSeq" id="XP_060544560.1"/>
    </source>
</evidence>
<dbReference type="PRINTS" id="PR00705">
    <property type="entry name" value="PAPAIN"/>
</dbReference>
<reference evidence="6" key="1">
    <citation type="submission" date="2025-08" db="UniProtKB">
        <authorList>
            <consortium name="RefSeq"/>
        </authorList>
    </citation>
    <scope>IDENTIFICATION</scope>
    <source>
        <tissue evidence="6">Blood</tissue>
    </source>
</reference>
<gene>
    <name evidence="6" type="primary">LOC132710950</name>
</gene>
<evidence type="ECO:0000259" key="3">
    <source>
        <dbReference type="SMART" id="SM00645"/>
    </source>
</evidence>
<dbReference type="SUPFAM" id="SSF54001">
    <property type="entry name" value="Cysteine proteinases"/>
    <property type="match status" value="1"/>
</dbReference>
<dbReference type="InterPro" id="IPR025661">
    <property type="entry name" value="Pept_asp_AS"/>
</dbReference>
<protein>
    <submittedName>
        <fullName evidence="6">Cathepsin W-like</fullName>
    </submittedName>
</protein>
<evidence type="ECO:0000256" key="2">
    <source>
        <dbReference type="SAM" id="MobiDB-lite"/>
    </source>
</evidence>
<dbReference type="Pfam" id="PF00112">
    <property type="entry name" value="Peptidase_C1"/>
    <property type="match status" value="1"/>
</dbReference>
<feature type="region of interest" description="Disordered" evidence="2">
    <location>
        <begin position="1"/>
        <end position="20"/>
    </location>
</feature>
<name>A0ABM3Z862_PANGU</name>
<dbReference type="InterPro" id="IPR039417">
    <property type="entry name" value="Peptidase_C1A_papain-like"/>
</dbReference>
<evidence type="ECO:0000256" key="1">
    <source>
        <dbReference type="ARBA" id="ARBA00008455"/>
    </source>
</evidence>
<dbReference type="InterPro" id="IPR000668">
    <property type="entry name" value="Peptidase_C1A_C"/>
</dbReference>
<accession>A0ABM3Z862</accession>
<comment type="similarity">
    <text evidence="1">Belongs to the peptidase C1 family.</text>
</comment>
<organism evidence="5 6">
    <name type="scientific">Pantherophis guttatus</name>
    <name type="common">Corn snake</name>
    <name type="synonym">Elaphe guttata</name>
    <dbReference type="NCBI Taxonomy" id="94885"/>
    <lineage>
        <taxon>Eukaryota</taxon>
        <taxon>Metazoa</taxon>
        <taxon>Chordata</taxon>
        <taxon>Craniata</taxon>
        <taxon>Vertebrata</taxon>
        <taxon>Euteleostomi</taxon>
        <taxon>Lepidosauria</taxon>
        <taxon>Squamata</taxon>
        <taxon>Bifurcata</taxon>
        <taxon>Unidentata</taxon>
        <taxon>Episquamata</taxon>
        <taxon>Toxicofera</taxon>
        <taxon>Serpentes</taxon>
        <taxon>Colubroidea</taxon>
        <taxon>Colubridae</taxon>
        <taxon>Colubrinae</taxon>
        <taxon>Pantherophis</taxon>
    </lineage>
</organism>
<dbReference type="PROSITE" id="PS00640">
    <property type="entry name" value="THIOL_PROTEASE_ASN"/>
    <property type="match status" value="1"/>
</dbReference>
<evidence type="ECO:0000313" key="5">
    <source>
        <dbReference type="Proteomes" id="UP001652622"/>
    </source>
</evidence>
<evidence type="ECO:0000259" key="4">
    <source>
        <dbReference type="SMART" id="SM00848"/>
    </source>
</evidence>
<dbReference type="InterPro" id="IPR013201">
    <property type="entry name" value="Prot_inhib_I29"/>
</dbReference>